<protein>
    <submittedName>
        <fullName evidence="3">Type II toxin-antitoxin system RelE/ParE family toxin</fullName>
    </submittedName>
</protein>
<dbReference type="RefSeq" id="WP_146388533.1">
    <property type="nucleotide sequence ID" value="NZ_VOHK01000005.1"/>
</dbReference>
<sequence>MAEIVWSEPALSDLDAIADYIALEDPVAASELVKRVFGHVEQLVDHPESGSRPAELGRSRYRQIVEPPCRIFYRFDGLKIFVLHVMRSERLLRRKRLSSRAKQAKA</sequence>
<keyword evidence="2" id="KW-1277">Toxin-antitoxin system</keyword>
<organism evidence="3 4">
    <name type="scientific">Luteimonas marina</name>
    <dbReference type="NCBI Taxonomy" id="488485"/>
    <lineage>
        <taxon>Bacteria</taxon>
        <taxon>Pseudomonadati</taxon>
        <taxon>Pseudomonadota</taxon>
        <taxon>Gammaproteobacteria</taxon>
        <taxon>Lysobacterales</taxon>
        <taxon>Lysobacteraceae</taxon>
        <taxon>Luteimonas</taxon>
    </lineage>
</organism>
<dbReference type="OrthoDB" id="9798046at2"/>
<comment type="caution">
    <text evidence="3">The sequence shown here is derived from an EMBL/GenBank/DDBJ whole genome shotgun (WGS) entry which is preliminary data.</text>
</comment>
<reference evidence="3 4" key="1">
    <citation type="journal article" date="2008" name="Int. J. Syst. Evol. Microbiol.">
        <title>Luteimonas marina sp. nov., isolated from seawater.</title>
        <authorList>
            <person name="Baik K.S."/>
            <person name="Park S.C."/>
            <person name="Kim M.S."/>
            <person name="Kim E.M."/>
            <person name="Park C."/>
            <person name="Chun J."/>
            <person name="Seong C.N."/>
        </authorList>
    </citation>
    <scope>NUCLEOTIDE SEQUENCE [LARGE SCALE GENOMIC DNA]</scope>
    <source>
        <strain evidence="3 4">FR1330</strain>
    </source>
</reference>
<evidence type="ECO:0000256" key="2">
    <source>
        <dbReference type="ARBA" id="ARBA00022649"/>
    </source>
</evidence>
<gene>
    <name evidence="3" type="ORF">FQY83_13810</name>
</gene>
<dbReference type="PANTHER" id="PTHR33755">
    <property type="entry name" value="TOXIN PARE1-RELATED"/>
    <property type="match status" value="1"/>
</dbReference>
<dbReference type="Pfam" id="PF05016">
    <property type="entry name" value="ParE_toxin"/>
    <property type="match status" value="1"/>
</dbReference>
<dbReference type="EMBL" id="VOHK01000005">
    <property type="protein sequence ID" value="TWT19416.1"/>
    <property type="molecule type" value="Genomic_DNA"/>
</dbReference>
<dbReference type="InterPro" id="IPR035093">
    <property type="entry name" value="RelE/ParE_toxin_dom_sf"/>
</dbReference>
<name>A0A5C5U0J5_9GAMM</name>
<evidence type="ECO:0000313" key="3">
    <source>
        <dbReference type="EMBL" id="TWT19416.1"/>
    </source>
</evidence>
<dbReference type="InterPro" id="IPR051803">
    <property type="entry name" value="TA_system_RelE-like_toxin"/>
</dbReference>
<comment type="similarity">
    <text evidence="1">Belongs to the RelE toxin family.</text>
</comment>
<dbReference type="InterPro" id="IPR007712">
    <property type="entry name" value="RelE/ParE_toxin"/>
</dbReference>
<evidence type="ECO:0000256" key="1">
    <source>
        <dbReference type="ARBA" id="ARBA00006226"/>
    </source>
</evidence>
<dbReference type="AlphaFoldDB" id="A0A5C5U0J5"/>
<keyword evidence="4" id="KW-1185">Reference proteome</keyword>
<accession>A0A5C5U0J5</accession>
<dbReference type="Proteomes" id="UP000319980">
    <property type="component" value="Unassembled WGS sequence"/>
</dbReference>
<dbReference type="PANTHER" id="PTHR33755:SF5">
    <property type="entry name" value="TYPE II TOXIN-ANTITOXIN SYSTEM RELE_PARE FAMILY TOXIN"/>
    <property type="match status" value="1"/>
</dbReference>
<dbReference type="Gene3D" id="3.30.2310.20">
    <property type="entry name" value="RelE-like"/>
    <property type="match status" value="1"/>
</dbReference>
<evidence type="ECO:0000313" key="4">
    <source>
        <dbReference type="Proteomes" id="UP000319980"/>
    </source>
</evidence>
<proteinExistence type="inferred from homology"/>